<evidence type="ECO:0000313" key="7">
    <source>
        <dbReference type="EMBL" id="XBO38746.1"/>
    </source>
</evidence>
<feature type="binding site" evidence="6">
    <location>
        <begin position="124"/>
        <end position="125"/>
    </location>
    <ligand>
        <name>S-adenosyl-L-methionine</name>
        <dbReference type="ChEBI" id="CHEBI:59789"/>
    </ligand>
</feature>
<comment type="function">
    <text evidence="6">Specifically methylates the N7 position of guanine in position 527 of 16S rRNA.</text>
</comment>
<comment type="caution">
    <text evidence="6">Lacks conserved residue(s) required for the propagation of feature annotation.</text>
</comment>
<organism evidence="7">
    <name type="scientific">Alsobacter sp. KACC 23698</name>
    <dbReference type="NCBI Taxonomy" id="3149229"/>
    <lineage>
        <taxon>Bacteria</taxon>
        <taxon>Pseudomonadati</taxon>
        <taxon>Pseudomonadota</taxon>
        <taxon>Alphaproteobacteria</taxon>
        <taxon>Hyphomicrobiales</taxon>
        <taxon>Alsobacteraceae</taxon>
        <taxon>Alsobacter</taxon>
    </lineage>
</organism>
<keyword evidence="5 6" id="KW-0949">S-adenosyl-L-methionine</keyword>
<dbReference type="GO" id="GO:0070043">
    <property type="term" value="F:rRNA (guanine-N7-)-methyltransferase activity"/>
    <property type="evidence" value="ECO:0007669"/>
    <property type="project" value="UniProtKB-UniRule"/>
</dbReference>
<dbReference type="PANTHER" id="PTHR31760">
    <property type="entry name" value="S-ADENOSYL-L-METHIONINE-DEPENDENT METHYLTRANSFERASES SUPERFAMILY PROTEIN"/>
    <property type="match status" value="1"/>
</dbReference>
<sequence>MLDRAAVLAELRVSRETEALLDGLVASLIRWQTAKNLVGPRTLDEVWTRHILDSAQLTEHIPPESRVVDLGSGAGFPGLVFAILRKGVAGSHVSMVESNGRKCAFLREMIRTLGLQASVSNARIESVLPEMVGKVDVVTARALASLTGLFELTNELLKGPVTGVFPKGQDVADELTEAAKYWTFDASTVASRTDSKARIVLVREVRRKSLTAS</sequence>
<protein>
    <recommendedName>
        <fullName evidence="6">Ribosomal RNA small subunit methyltransferase G</fullName>
        <ecNumber evidence="6">2.1.1.170</ecNumber>
    </recommendedName>
    <alternativeName>
        <fullName evidence="6">16S rRNA 7-methylguanosine methyltransferase</fullName>
        <shortName evidence="6">16S rRNA m7G methyltransferase</shortName>
    </alternativeName>
</protein>
<dbReference type="SUPFAM" id="SSF53335">
    <property type="entry name" value="S-adenosyl-L-methionine-dependent methyltransferases"/>
    <property type="match status" value="1"/>
</dbReference>
<accession>A0AAU7JEF0</accession>
<gene>
    <name evidence="6 7" type="primary">rsmG</name>
    <name evidence="7" type="ORF">ABEG18_24130</name>
</gene>
<dbReference type="AlphaFoldDB" id="A0AAU7JEF0"/>
<keyword evidence="1 6" id="KW-0963">Cytoplasm</keyword>
<evidence type="ECO:0000256" key="5">
    <source>
        <dbReference type="ARBA" id="ARBA00022691"/>
    </source>
</evidence>
<reference evidence="7" key="1">
    <citation type="submission" date="2024-05" db="EMBL/GenBank/DDBJ databases">
        <authorList>
            <person name="Kim S."/>
            <person name="Heo J."/>
            <person name="Choi H."/>
            <person name="Choi Y."/>
            <person name="Kwon S.-W."/>
            <person name="Kim Y."/>
        </authorList>
    </citation>
    <scope>NUCLEOTIDE SEQUENCE</scope>
    <source>
        <strain evidence="7">KACC 23698</strain>
    </source>
</reference>
<dbReference type="Pfam" id="PF02527">
    <property type="entry name" value="GidB"/>
    <property type="match status" value="1"/>
</dbReference>
<evidence type="ECO:0000256" key="1">
    <source>
        <dbReference type="ARBA" id="ARBA00022490"/>
    </source>
</evidence>
<dbReference type="InterPro" id="IPR003682">
    <property type="entry name" value="rRNA_ssu_MeTfrase_G"/>
</dbReference>
<comment type="subcellular location">
    <subcellularLocation>
        <location evidence="6">Cytoplasm</location>
    </subcellularLocation>
</comment>
<dbReference type="RefSeq" id="WP_406855585.1">
    <property type="nucleotide sequence ID" value="NZ_CP157484.1"/>
</dbReference>
<dbReference type="HAMAP" id="MF_00074">
    <property type="entry name" value="16SrRNA_methyltr_G"/>
    <property type="match status" value="1"/>
</dbReference>
<keyword evidence="2 6" id="KW-0698">rRNA processing</keyword>
<feature type="binding site" evidence="6">
    <location>
        <position position="141"/>
    </location>
    <ligand>
        <name>S-adenosyl-L-methionine</name>
        <dbReference type="ChEBI" id="CHEBI:59789"/>
    </ligand>
</feature>
<keyword evidence="4 6" id="KW-0808">Transferase</keyword>
<dbReference type="PIRSF" id="PIRSF003078">
    <property type="entry name" value="GidB"/>
    <property type="match status" value="1"/>
</dbReference>
<comment type="similarity">
    <text evidence="6">Belongs to the methyltransferase superfamily. RNA methyltransferase RsmG family.</text>
</comment>
<dbReference type="NCBIfam" id="TIGR00138">
    <property type="entry name" value="rsmG_gidB"/>
    <property type="match status" value="1"/>
</dbReference>
<keyword evidence="3 6" id="KW-0489">Methyltransferase</keyword>
<evidence type="ECO:0000256" key="3">
    <source>
        <dbReference type="ARBA" id="ARBA00022603"/>
    </source>
</evidence>
<evidence type="ECO:0000256" key="2">
    <source>
        <dbReference type="ARBA" id="ARBA00022552"/>
    </source>
</evidence>
<dbReference type="GO" id="GO:0005829">
    <property type="term" value="C:cytosol"/>
    <property type="evidence" value="ECO:0007669"/>
    <property type="project" value="TreeGrafter"/>
</dbReference>
<dbReference type="Gene3D" id="3.40.50.150">
    <property type="entry name" value="Vaccinia Virus protein VP39"/>
    <property type="match status" value="1"/>
</dbReference>
<dbReference type="PANTHER" id="PTHR31760:SF0">
    <property type="entry name" value="S-ADENOSYL-L-METHIONINE-DEPENDENT METHYLTRANSFERASES SUPERFAMILY PROTEIN"/>
    <property type="match status" value="1"/>
</dbReference>
<comment type="catalytic activity">
    <reaction evidence="6">
        <text>guanosine(527) in 16S rRNA + S-adenosyl-L-methionine = N(7)-methylguanosine(527) in 16S rRNA + S-adenosyl-L-homocysteine</text>
        <dbReference type="Rhea" id="RHEA:42732"/>
        <dbReference type="Rhea" id="RHEA-COMP:10209"/>
        <dbReference type="Rhea" id="RHEA-COMP:10210"/>
        <dbReference type="ChEBI" id="CHEBI:57856"/>
        <dbReference type="ChEBI" id="CHEBI:59789"/>
        <dbReference type="ChEBI" id="CHEBI:74269"/>
        <dbReference type="ChEBI" id="CHEBI:74480"/>
        <dbReference type="EC" id="2.1.1.170"/>
    </reaction>
</comment>
<feature type="binding site" evidence="6">
    <location>
        <position position="76"/>
    </location>
    <ligand>
        <name>S-adenosyl-L-methionine</name>
        <dbReference type="ChEBI" id="CHEBI:59789"/>
    </ligand>
</feature>
<dbReference type="EMBL" id="CP157484">
    <property type="protein sequence ID" value="XBO38746.1"/>
    <property type="molecule type" value="Genomic_DNA"/>
</dbReference>
<dbReference type="EC" id="2.1.1.170" evidence="6"/>
<name>A0AAU7JEF0_9HYPH</name>
<evidence type="ECO:0000256" key="4">
    <source>
        <dbReference type="ARBA" id="ARBA00022679"/>
    </source>
</evidence>
<feature type="binding site" evidence="6">
    <location>
        <position position="71"/>
    </location>
    <ligand>
        <name>S-adenosyl-L-methionine</name>
        <dbReference type="ChEBI" id="CHEBI:59789"/>
    </ligand>
</feature>
<evidence type="ECO:0000256" key="6">
    <source>
        <dbReference type="HAMAP-Rule" id="MF_00074"/>
    </source>
</evidence>
<proteinExistence type="inferred from homology"/>
<dbReference type="InterPro" id="IPR029063">
    <property type="entry name" value="SAM-dependent_MTases_sf"/>
</dbReference>